<dbReference type="AlphaFoldDB" id="A0A7X0RGF1"/>
<dbReference type="InterPro" id="IPR018488">
    <property type="entry name" value="cNMP-bd_CS"/>
</dbReference>
<evidence type="ECO:0000313" key="2">
    <source>
        <dbReference type="EMBL" id="MBB6626855.1"/>
    </source>
</evidence>
<evidence type="ECO:0000259" key="1">
    <source>
        <dbReference type="PROSITE" id="PS50042"/>
    </source>
</evidence>
<dbReference type="PROSITE" id="PS50042">
    <property type="entry name" value="CNMP_BINDING_3"/>
    <property type="match status" value="1"/>
</dbReference>
<dbReference type="InterPro" id="IPR014710">
    <property type="entry name" value="RmlC-like_jellyroll"/>
</dbReference>
<keyword evidence="3" id="KW-1185">Reference proteome</keyword>
<comment type="caution">
    <text evidence="2">The sequence shown here is derived from an EMBL/GenBank/DDBJ whole genome shotgun (WGS) entry which is preliminary data.</text>
</comment>
<dbReference type="Pfam" id="PF00027">
    <property type="entry name" value="cNMP_binding"/>
    <property type="match status" value="1"/>
</dbReference>
<reference evidence="2 3" key="1">
    <citation type="submission" date="2020-08" db="EMBL/GenBank/DDBJ databases">
        <authorList>
            <person name="Seo M.-J."/>
        </authorList>
    </citation>
    <scope>NUCLEOTIDE SEQUENCE [LARGE SCALE GENOMIC DNA]</scope>
    <source>
        <strain evidence="2 3">KIGAM211</strain>
    </source>
</reference>
<feature type="domain" description="Cyclic nucleotide-binding" evidence="1">
    <location>
        <begin position="17"/>
        <end position="115"/>
    </location>
</feature>
<organism evidence="2 3">
    <name type="scientific">Nocardioides luti</name>
    <dbReference type="NCBI Taxonomy" id="2761101"/>
    <lineage>
        <taxon>Bacteria</taxon>
        <taxon>Bacillati</taxon>
        <taxon>Actinomycetota</taxon>
        <taxon>Actinomycetes</taxon>
        <taxon>Propionibacteriales</taxon>
        <taxon>Nocardioidaceae</taxon>
        <taxon>Nocardioides</taxon>
    </lineage>
</organism>
<dbReference type="PROSITE" id="PS00889">
    <property type="entry name" value="CNMP_BINDING_2"/>
    <property type="match status" value="1"/>
</dbReference>
<evidence type="ECO:0000313" key="3">
    <source>
        <dbReference type="Proteomes" id="UP000523955"/>
    </source>
</evidence>
<accession>A0A7X0RGF1</accession>
<name>A0A7X0RGF1_9ACTN</name>
<dbReference type="Proteomes" id="UP000523955">
    <property type="component" value="Unassembled WGS sequence"/>
</dbReference>
<dbReference type="CDD" id="cd00038">
    <property type="entry name" value="CAP_ED"/>
    <property type="match status" value="1"/>
</dbReference>
<gene>
    <name evidence="2" type="ORF">H5V45_05930</name>
</gene>
<dbReference type="InterPro" id="IPR050397">
    <property type="entry name" value="Env_Response_Regulators"/>
</dbReference>
<dbReference type="SMART" id="SM00100">
    <property type="entry name" value="cNMP"/>
    <property type="match status" value="1"/>
</dbReference>
<sequence>MSSTSHSPEEMLGQVDLFSGLSKRQLKKIVDAGRTVEHAADREVATEGLGALAFHLILSGAAKVSSKGTELRTLAAGDYFGEMSMIDGKPRSATVTATEPMTTLAVPHEKFESLVEHEPQVALGLLKVLSTRVREAEAR</sequence>
<proteinExistence type="predicted"/>
<dbReference type="PANTHER" id="PTHR24567:SF74">
    <property type="entry name" value="HTH-TYPE TRANSCRIPTIONAL REGULATOR ARCR"/>
    <property type="match status" value="1"/>
</dbReference>
<dbReference type="PANTHER" id="PTHR24567">
    <property type="entry name" value="CRP FAMILY TRANSCRIPTIONAL REGULATORY PROTEIN"/>
    <property type="match status" value="1"/>
</dbReference>
<dbReference type="SUPFAM" id="SSF51206">
    <property type="entry name" value="cAMP-binding domain-like"/>
    <property type="match status" value="1"/>
</dbReference>
<dbReference type="InterPro" id="IPR000595">
    <property type="entry name" value="cNMP-bd_dom"/>
</dbReference>
<dbReference type="GO" id="GO:0005829">
    <property type="term" value="C:cytosol"/>
    <property type="evidence" value="ECO:0007669"/>
    <property type="project" value="TreeGrafter"/>
</dbReference>
<protein>
    <submittedName>
        <fullName evidence="2">Cyclic nucleotide-binding domain-containing protein</fullName>
    </submittedName>
</protein>
<dbReference type="InterPro" id="IPR018490">
    <property type="entry name" value="cNMP-bd_dom_sf"/>
</dbReference>
<dbReference type="Gene3D" id="2.60.120.10">
    <property type="entry name" value="Jelly Rolls"/>
    <property type="match status" value="1"/>
</dbReference>
<dbReference type="EMBL" id="JACKXE010000001">
    <property type="protein sequence ID" value="MBB6626855.1"/>
    <property type="molecule type" value="Genomic_DNA"/>
</dbReference>
<dbReference type="GO" id="GO:0003700">
    <property type="term" value="F:DNA-binding transcription factor activity"/>
    <property type="evidence" value="ECO:0007669"/>
    <property type="project" value="TreeGrafter"/>
</dbReference>
<dbReference type="RefSeq" id="WP_185252081.1">
    <property type="nucleotide sequence ID" value="NZ_JACKXE010000001.1"/>
</dbReference>